<dbReference type="InterPro" id="IPR015943">
    <property type="entry name" value="WD40/YVTN_repeat-like_dom_sf"/>
</dbReference>
<organism evidence="4 5">
    <name type="scientific">Desulfuromonas versatilis</name>
    <dbReference type="NCBI Taxonomy" id="2802975"/>
    <lineage>
        <taxon>Bacteria</taxon>
        <taxon>Pseudomonadati</taxon>
        <taxon>Thermodesulfobacteriota</taxon>
        <taxon>Desulfuromonadia</taxon>
        <taxon>Desulfuromonadales</taxon>
        <taxon>Desulfuromonadaceae</taxon>
        <taxon>Desulfuromonas</taxon>
    </lineage>
</organism>
<keyword evidence="5" id="KW-1185">Reference proteome</keyword>
<evidence type="ECO:0000259" key="3">
    <source>
        <dbReference type="Pfam" id="PF14870"/>
    </source>
</evidence>
<dbReference type="SUPFAM" id="SSF110296">
    <property type="entry name" value="Oligoxyloglucan reducing end-specific cellobiohydrolase"/>
    <property type="match status" value="1"/>
</dbReference>
<protein>
    <recommendedName>
        <fullName evidence="3">Photosynthesis system II assembly factor Ycf48/Hcf136-like domain-containing protein</fullName>
    </recommendedName>
</protein>
<reference evidence="4 5" key="1">
    <citation type="journal article" date="2016" name="C (Basel)">
        <title>Selective Growth of and Electricity Production by Marine Exoelectrogenic Bacteria in Self-Aggregated Hydrogel of Microbially Reduced Graphene Oxide.</title>
        <authorList>
            <person name="Yoshida N."/>
            <person name="Goto Y."/>
            <person name="Miyata Y."/>
        </authorList>
    </citation>
    <scope>NUCLEOTIDE SEQUENCE [LARGE SCALE GENOMIC DNA]</scope>
    <source>
        <strain evidence="4 5">NIT-T3</strain>
    </source>
</reference>
<dbReference type="EMBL" id="AP024355">
    <property type="protein sequence ID" value="BCR05822.1"/>
    <property type="molecule type" value="Genomic_DNA"/>
</dbReference>
<keyword evidence="1" id="KW-0602">Photosynthesis</keyword>
<feature type="domain" description="Photosynthesis system II assembly factor Ycf48/Hcf136-like" evidence="3">
    <location>
        <begin position="140"/>
        <end position="226"/>
    </location>
</feature>
<dbReference type="InterPro" id="IPR028203">
    <property type="entry name" value="PSII_CF48-like_dom"/>
</dbReference>
<proteinExistence type="predicted"/>
<dbReference type="Proteomes" id="UP001319827">
    <property type="component" value="Chromosome"/>
</dbReference>
<name>A0ABM8HYM2_9BACT</name>
<dbReference type="PANTHER" id="PTHR47199:SF2">
    <property type="entry name" value="PHOTOSYSTEM II STABILITY_ASSEMBLY FACTOR HCF136, CHLOROPLASTIC"/>
    <property type="match status" value="1"/>
</dbReference>
<evidence type="ECO:0000313" key="4">
    <source>
        <dbReference type="EMBL" id="BCR05822.1"/>
    </source>
</evidence>
<feature type="domain" description="Photosynthesis system II assembly factor Ycf48/Hcf136-like" evidence="3">
    <location>
        <begin position="235"/>
        <end position="352"/>
    </location>
</feature>
<dbReference type="Gene3D" id="2.130.10.10">
    <property type="entry name" value="YVTN repeat-like/Quinoprotein amine dehydrogenase"/>
    <property type="match status" value="1"/>
</dbReference>
<dbReference type="PANTHER" id="PTHR47199">
    <property type="entry name" value="PHOTOSYSTEM II STABILITY/ASSEMBLY FACTOR HCF136, CHLOROPLASTIC"/>
    <property type="match status" value="1"/>
</dbReference>
<dbReference type="Pfam" id="PF14870">
    <property type="entry name" value="PSII_BNR"/>
    <property type="match status" value="2"/>
</dbReference>
<keyword evidence="2" id="KW-0604">Photosystem II</keyword>
<gene>
    <name evidence="4" type="ORF">DESUT3_28910</name>
</gene>
<accession>A0ABM8HYM2</accession>
<evidence type="ECO:0000256" key="1">
    <source>
        <dbReference type="ARBA" id="ARBA00022531"/>
    </source>
</evidence>
<evidence type="ECO:0000313" key="5">
    <source>
        <dbReference type="Proteomes" id="UP001319827"/>
    </source>
</evidence>
<sequence length="481" mass="50070">MGLSDRGRIPKVPAPLRSLAVCGFFLLFLALPARAAWIPQSIDWAGAGIPVPLIVPDINDVQFPLPGNDQVGYAVGGGGLILKTTDGGATPWRILSYGVYSTLYAVHFPVDDQTGFVVGTGGAIVKITNAGSTITNQTGWYTPNPPGAGAISDVYMTSVTQGHVVARSGRIYKTTDGGATPWVMKYLNPPDTFNAVHFPQDALTGYAVGNSGIIFKTSNAGETWTPLASGVFEHLNEVYFLDNEIGFTVGELGRILRTNNGGDGPGPPWQDRSVGGVSASLEGIHFPPASTTGFIVGTGGTVLYTTNGGANWGLYPSQPPTGNALYAVQFPVDANTGYVVGARGTIYKLTDATLSKSLAKAAFLTDGTRLASGVRLPKGTLVDFLVHVNNGGGQIIDLRAEDVLDGAFLYQGNLKQGTCSTAACRSGDESAIYTAIAAAAGPGTVVSQNGNTVRAGLPAPNSQIDVSANTVWGMVFRVQLQ</sequence>
<evidence type="ECO:0000256" key="2">
    <source>
        <dbReference type="ARBA" id="ARBA00023276"/>
    </source>
</evidence>
<reference evidence="4 5" key="2">
    <citation type="journal article" date="2021" name="Int. J. Syst. Evol. Microbiol.">
        <title>Isolation and Polyphasic Characterization of Desulfuromonas versatilis sp. Nov., an Electrogenic Bacteria Capable of Versatile Metabolism Isolated from a Graphene Oxide-Reducing Enrichment Culture.</title>
        <authorList>
            <person name="Xie L."/>
            <person name="Yoshida N."/>
            <person name="Ishii S."/>
            <person name="Meng L."/>
        </authorList>
    </citation>
    <scope>NUCLEOTIDE SEQUENCE [LARGE SCALE GENOMIC DNA]</scope>
    <source>
        <strain evidence="4 5">NIT-T3</strain>
    </source>
</reference>